<feature type="binding site" evidence="17">
    <location>
        <begin position="90"/>
        <end position="91"/>
    </location>
    <ligand>
        <name>ATP</name>
        <dbReference type="ChEBI" id="CHEBI:30616"/>
    </ligand>
</feature>
<feature type="transmembrane region" description="Helical" evidence="19">
    <location>
        <begin position="132"/>
        <end position="149"/>
    </location>
</feature>
<name>A0A9J6P4T0_9CLOT</name>
<organism evidence="21 22">
    <name type="scientific">Oceanirhabdus seepicola</name>
    <dbReference type="NCBI Taxonomy" id="2828781"/>
    <lineage>
        <taxon>Bacteria</taxon>
        <taxon>Bacillati</taxon>
        <taxon>Bacillota</taxon>
        <taxon>Clostridia</taxon>
        <taxon>Eubacteriales</taxon>
        <taxon>Clostridiaceae</taxon>
        <taxon>Oceanirhabdus</taxon>
    </lineage>
</organism>
<dbReference type="Pfam" id="PF01219">
    <property type="entry name" value="DAGK_prokar"/>
    <property type="match status" value="1"/>
</dbReference>
<feature type="binding site" evidence="18">
    <location>
        <position position="72"/>
    </location>
    <ligand>
        <name>a divalent metal cation</name>
        <dbReference type="ChEBI" id="CHEBI:60240"/>
    </ligand>
</feature>
<comment type="subcellular location">
    <subcellularLocation>
        <location evidence="1">Cell membrane</location>
        <topology evidence="1">Multi-pass membrane protein</topology>
    </subcellularLocation>
</comment>
<keyword evidence="9 17" id="KW-0067">ATP-binding</keyword>
<feature type="binding site" evidence="18">
    <location>
        <position position="24"/>
    </location>
    <ligand>
        <name>a divalent metal cation</name>
        <dbReference type="ChEBI" id="CHEBI:60240"/>
    </ligand>
</feature>
<dbReference type="EC" id="2.7.1.107" evidence="21"/>
<evidence type="ECO:0000313" key="22">
    <source>
        <dbReference type="Proteomes" id="UP001056429"/>
    </source>
</evidence>
<keyword evidence="8 21" id="KW-0418">Kinase</keyword>
<feature type="binding site" evidence="17">
    <location>
        <position position="12"/>
    </location>
    <ligand>
        <name>ATP</name>
        <dbReference type="ChEBI" id="CHEBI:30616"/>
    </ligand>
</feature>
<keyword evidence="4" id="KW-0444">Lipid biosynthesis</keyword>
<keyword evidence="12 19" id="KW-0472">Membrane</keyword>
<feature type="transmembrane region" description="Helical" evidence="19">
    <location>
        <begin position="52"/>
        <end position="71"/>
    </location>
</feature>
<keyword evidence="18" id="KW-0479">Metal-binding</keyword>
<evidence type="ECO:0000256" key="4">
    <source>
        <dbReference type="ARBA" id="ARBA00022516"/>
    </source>
</evidence>
<dbReference type="Gene3D" id="1.20.144.10">
    <property type="entry name" value="Phosphatidic acid phosphatase type 2/haloperoxidase"/>
    <property type="match status" value="1"/>
</dbReference>
<reference evidence="21" key="1">
    <citation type="journal article" date="2021" name="mSystems">
        <title>Bacteria and Archaea Synergistically Convert Glycine Betaine to Biogenic Methane in the Formosa Cold Seep of the South China Sea.</title>
        <authorList>
            <person name="Li L."/>
            <person name="Zhang W."/>
            <person name="Zhang S."/>
            <person name="Song L."/>
            <person name="Sun Q."/>
            <person name="Zhang H."/>
            <person name="Xiang H."/>
            <person name="Dong X."/>
        </authorList>
    </citation>
    <scope>NUCLEOTIDE SEQUENCE</scope>
    <source>
        <strain evidence="21">ZWT</strain>
    </source>
</reference>
<evidence type="ECO:0000256" key="13">
    <source>
        <dbReference type="ARBA" id="ARBA00023209"/>
    </source>
</evidence>
<dbReference type="RefSeq" id="WP_250859888.1">
    <property type="nucleotide sequence ID" value="NZ_JAGSOJ010000002.1"/>
</dbReference>
<proteinExistence type="inferred from homology"/>
<reference evidence="21" key="2">
    <citation type="submission" date="2021-04" db="EMBL/GenBank/DDBJ databases">
        <authorList>
            <person name="Dong X."/>
        </authorList>
    </citation>
    <scope>NUCLEOTIDE SEQUENCE</scope>
    <source>
        <strain evidence="21">ZWT</strain>
    </source>
</reference>
<keyword evidence="14" id="KW-1208">Phospholipid metabolism</keyword>
<evidence type="ECO:0000256" key="10">
    <source>
        <dbReference type="ARBA" id="ARBA00022989"/>
    </source>
</evidence>
<evidence type="ECO:0000256" key="2">
    <source>
        <dbReference type="ARBA" id="ARBA00005967"/>
    </source>
</evidence>
<feature type="binding site" evidence="17">
    <location>
        <position position="24"/>
    </location>
    <ligand>
        <name>ATP</name>
        <dbReference type="ChEBI" id="CHEBI:30616"/>
    </ligand>
</feature>
<comment type="caution">
    <text evidence="21">The sequence shown here is derived from an EMBL/GenBank/DDBJ whole genome shotgun (WGS) entry which is preliminary data.</text>
</comment>
<feature type="transmembrane region" description="Helical" evidence="19">
    <location>
        <begin position="170"/>
        <end position="198"/>
    </location>
</feature>
<dbReference type="InterPro" id="IPR000326">
    <property type="entry name" value="PAP2/HPO"/>
</dbReference>
<evidence type="ECO:0000313" key="21">
    <source>
        <dbReference type="EMBL" id="MCM1990797.1"/>
    </source>
</evidence>
<dbReference type="PANTHER" id="PTHR34299">
    <property type="entry name" value="DIACYLGLYCEROL KINASE"/>
    <property type="match status" value="1"/>
</dbReference>
<dbReference type="GO" id="GO:0005886">
    <property type="term" value="C:plasma membrane"/>
    <property type="evidence" value="ECO:0007669"/>
    <property type="project" value="UniProtKB-SubCell"/>
</dbReference>
<dbReference type="CDD" id="cd14265">
    <property type="entry name" value="UDPK_IM_like"/>
    <property type="match status" value="1"/>
</dbReference>
<evidence type="ECO:0000256" key="7">
    <source>
        <dbReference type="ARBA" id="ARBA00022741"/>
    </source>
</evidence>
<evidence type="ECO:0000256" key="8">
    <source>
        <dbReference type="ARBA" id="ARBA00022777"/>
    </source>
</evidence>
<evidence type="ECO:0000256" key="12">
    <source>
        <dbReference type="ARBA" id="ARBA00023136"/>
    </source>
</evidence>
<evidence type="ECO:0000256" key="15">
    <source>
        <dbReference type="PIRSR" id="PIRSR600829-1"/>
    </source>
</evidence>
<feature type="binding site" evidence="17">
    <location>
        <position position="72"/>
    </location>
    <ligand>
        <name>ATP</name>
        <dbReference type="ChEBI" id="CHEBI:30616"/>
    </ligand>
</feature>
<evidence type="ECO:0000256" key="17">
    <source>
        <dbReference type="PIRSR" id="PIRSR600829-3"/>
    </source>
</evidence>
<dbReference type="GO" id="GO:0046872">
    <property type="term" value="F:metal ion binding"/>
    <property type="evidence" value="ECO:0007669"/>
    <property type="project" value="UniProtKB-KW"/>
</dbReference>
<keyword evidence="22" id="KW-1185">Reference proteome</keyword>
<keyword evidence="18" id="KW-0460">Magnesium</keyword>
<dbReference type="SUPFAM" id="SSF48317">
    <property type="entry name" value="Acid phosphatase/Vanadium-dependent haloperoxidase"/>
    <property type="match status" value="1"/>
</dbReference>
<dbReference type="AlphaFoldDB" id="A0A9J6P4T0"/>
<keyword evidence="11" id="KW-0443">Lipid metabolism</keyword>
<dbReference type="GO" id="GO:0008654">
    <property type="term" value="P:phospholipid biosynthetic process"/>
    <property type="evidence" value="ECO:0007669"/>
    <property type="project" value="UniProtKB-KW"/>
</dbReference>
<dbReference type="InterPro" id="IPR036938">
    <property type="entry name" value="PAP2/HPO_sf"/>
</dbReference>
<dbReference type="InterPro" id="IPR000829">
    <property type="entry name" value="DAGK"/>
</dbReference>
<evidence type="ECO:0000256" key="11">
    <source>
        <dbReference type="ARBA" id="ARBA00023098"/>
    </source>
</evidence>
<keyword evidence="13" id="KW-0594">Phospholipid biosynthesis</keyword>
<comment type="cofactor">
    <cofactor evidence="18">
        <name>Mg(2+)</name>
        <dbReference type="ChEBI" id="CHEBI:18420"/>
    </cofactor>
    <text evidence="18">Mn(2+), Zn(2+), Cd(2+) and Co(2+) support activity to lesser extents.</text>
</comment>
<dbReference type="SMART" id="SM00014">
    <property type="entry name" value="acidPPc"/>
    <property type="match status" value="1"/>
</dbReference>
<feature type="transmembrane region" description="Helical" evidence="19">
    <location>
        <begin position="27"/>
        <end position="46"/>
    </location>
</feature>
<dbReference type="Gene3D" id="1.10.287.3610">
    <property type="match status" value="1"/>
</dbReference>
<evidence type="ECO:0000256" key="5">
    <source>
        <dbReference type="ARBA" id="ARBA00022679"/>
    </source>
</evidence>
<dbReference type="EMBL" id="JAGSOJ010000002">
    <property type="protein sequence ID" value="MCM1990797.1"/>
    <property type="molecule type" value="Genomic_DNA"/>
</dbReference>
<dbReference type="Pfam" id="PF01569">
    <property type="entry name" value="PAP2"/>
    <property type="match status" value="1"/>
</dbReference>
<keyword evidence="5 21" id="KW-0808">Transferase</keyword>
<keyword evidence="7 17" id="KW-0547">Nucleotide-binding</keyword>
<evidence type="ECO:0000256" key="18">
    <source>
        <dbReference type="PIRSR" id="PIRSR600829-4"/>
    </source>
</evidence>
<feature type="domain" description="Phosphatidic acid phosphatase type 2/haloperoxidase" evidence="20">
    <location>
        <begin position="132"/>
        <end position="228"/>
    </location>
</feature>
<evidence type="ECO:0000256" key="9">
    <source>
        <dbReference type="ARBA" id="ARBA00022840"/>
    </source>
</evidence>
<accession>A0A9J6P4T0</accession>
<evidence type="ECO:0000259" key="20">
    <source>
        <dbReference type="SMART" id="SM00014"/>
    </source>
</evidence>
<feature type="transmembrane region" description="Helical" evidence="19">
    <location>
        <begin position="92"/>
        <end position="112"/>
    </location>
</feature>
<keyword evidence="3" id="KW-1003">Cell membrane</keyword>
<evidence type="ECO:0000256" key="16">
    <source>
        <dbReference type="PIRSR" id="PIRSR600829-2"/>
    </source>
</evidence>
<dbReference type="GO" id="GO:0005524">
    <property type="term" value="F:ATP binding"/>
    <property type="evidence" value="ECO:0007669"/>
    <property type="project" value="UniProtKB-KW"/>
</dbReference>
<evidence type="ECO:0000256" key="6">
    <source>
        <dbReference type="ARBA" id="ARBA00022692"/>
    </source>
</evidence>
<keyword evidence="6 19" id="KW-0812">Transmembrane</keyword>
<sequence>MKSRNLLESFNYAIKGIRWAFLNERNFKVHTVVSILVIILGIVFQITKVEFLITLLCIGMVLGGELINTAIEKLCDGISGEFKVYIKAAKDIAAGGVLVTAFISAIIGILIFGNAILEYDRLSLEKLVGNQLYILTLIIVSLGIIIIILKVCIGRGTPMQGGMPSGHSTIAFGIATIISLYSGVVAVIVLSYILAIIVAECRVESGIHSVIEVAVGGVLGILITIVMLGVLTLV</sequence>
<feature type="binding site" evidence="16">
    <location>
        <position position="65"/>
    </location>
    <ligand>
        <name>substrate</name>
    </ligand>
</feature>
<dbReference type="InterPro" id="IPR033717">
    <property type="entry name" value="UDPK"/>
</dbReference>
<evidence type="ECO:0000256" key="3">
    <source>
        <dbReference type="ARBA" id="ARBA00022475"/>
    </source>
</evidence>
<evidence type="ECO:0000256" key="14">
    <source>
        <dbReference type="ARBA" id="ARBA00023264"/>
    </source>
</evidence>
<gene>
    <name evidence="21" type="ORF">KDK92_13785</name>
</gene>
<dbReference type="Proteomes" id="UP001056429">
    <property type="component" value="Unassembled WGS sequence"/>
</dbReference>
<comment type="similarity">
    <text evidence="2">Belongs to the bacterial diacylglycerol kinase family.</text>
</comment>
<evidence type="ECO:0000256" key="19">
    <source>
        <dbReference type="SAM" id="Phobius"/>
    </source>
</evidence>
<feature type="active site" description="Proton acceptor" evidence="15">
    <location>
        <position position="65"/>
    </location>
</feature>
<evidence type="ECO:0000256" key="1">
    <source>
        <dbReference type="ARBA" id="ARBA00004651"/>
    </source>
</evidence>
<dbReference type="InterPro" id="IPR036945">
    <property type="entry name" value="DAGK_sf"/>
</dbReference>
<feature type="transmembrane region" description="Helical" evidence="19">
    <location>
        <begin position="210"/>
        <end position="233"/>
    </location>
</feature>
<dbReference type="PANTHER" id="PTHR34299:SF1">
    <property type="entry name" value="DIACYLGLYCEROL KINASE"/>
    <property type="match status" value="1"/>
</dbReference>
<keyword evidence="10 19" id="KW-1133">Transmembrane helix</keyword>
<protein>
    <submittedName>
        <fullName evidence="21">Diacylglycerol kinase</fullName>
        <ecNumber evidence="21">2.7.1.107</ecNumber>
    </submittedName>
</protein>
<dbReference type="GO" id="GO:0004143">
    <property type="term" value="F:ATP-dependent diacylglycerol kinase activity"/>
    <property type="evidence" value="ECO:0007669"/>
    <property type="project" value="UniProtKB-EC"/>
</dbReference>